<feature type="domain" description="Ubiquitin-like" evidence="2">
    <location>
        <begin position="23"/>
        <end position="99"/>
    </location>
</feature>
<name>A0A8H8S9Q4_9HELO</name>
<dbReference type="SMART" id="SM00213">
    <property type="entry name" value="UBQ"/>
    <property type="match status" value="1"/>
</dbReference>
<comment type="caution">
    <text evidence="3">The sequence shown here is derived from an EMBL/GenBank/DDBJ whole genome shotgun (WGS) entry which is preliminary data.</text>
</comment>
<feature type="compositionally biased region" description="Low complexity" evidence="1">
    <location>
        <begin position="146"/>
        <end position="161"/>
    </location>
</feature>
<dbReference type="Gene3D" id="3.10.20.90">
    <property type="entry name" value="Phosphatidylinositol 3-kinase Catalytic Subunit, Chain A, domain 1"/>
    <property type="match status" value="1"/>
</dbReference>
<dbReference type="EMBL" id="QGMI01000052">
    <property type="protein sequence ID" value="TVY48291.1"/>
    <property type="molecule type" value="Genomic_DNA"/>
</dbReference>
<dbReference type="Pfam" id="PF11976">
    <property type="entry name" value="Rad60-SLD"/>
    <property type="match status" value="1"/>
</dbReference>
<dbReference type="SUPFAM" id="SSF54236">
    <property type="entry name" value="Ubiquitin-like"/>
    <property type="match status" value="1"/>
</dbReference>
<feature type="compositionally biased region" description="Acidic residues" evidence="1">
    <location>
        <begin position="162"/>
        <end position="174"/>
    </location>
</feature>
<dbReference type="InterPro" id="IPR022617">
    <property type="entry name" value="Rad60/SUMO-like_dom"/>
</dbReference>
<gene>
    <name evidence="3" type="primary">SMT3</name>
    <name evidence="3" type="ORF">LOCC1_G001440</name>
</gene>
<evidence type="ECO:0000259" key="2">
    <source>
        <dbReference type="PROSITE" id="PS50053"/>
    </source>
</evidence>
<dbReference type="AlphaFoldDB" id="A0A8H8S9Q4"/>
<dbReference type="OrthoDB" id="442921at2759"/>
<feature type="region of interest" description="Disordered" evidence="1">
    <location>
        <begin position="1"/>
        <end position="26"/>
    </location>
</feature>
<feature type="region of interest" description="Disordered" evidence="1">
    <location>
        <begin position="140"/>
        <end position="208"/>
    </location>
</feature>
<reference evidence="3 4" key="1">
    <citation type="submission" date="2018-05" db="EMBL/GenBank/DDBJ databases">
        <title>Genome sequencing and assembly of the regulated plant pathogen Lachnellula willkommii and related sister species for the development of diagnostic species identification markers.</title>
        <authorList>
            <person name="Giroux E."/>
            <person name="Bilodeau G."/>
        </authorList>
    </citation>
    <scope>NUCLEOTIDE SEQUENCE [LARGE SCALE GENOMIC DNA]</scope>
    <source>
        <strain evidence="3 4">CBS 160.35</strain>
    </source>
</reference>
<feature type="region of interest" description="Disordered" evidence="1">
    <location>
        <begin position="221"/>
        <end position="301"/>
    </location>
</feature>
<evidence type="ECO:0000313" key="4">
    <source>
        <dbReference type="Proteomes" id="UP000443090"/>
    </source>
</evidence>
<dbReference type="PROSITE" id="PS50053">
    <property type="entry name" value="UBIQUITIN_2"/>
    <property type="match status" value="1"/>
</dbReference>
<dbReference type="CDD" id="cd16116">
    <property type="entry name" value="Ubl_Smt3_like"/>
    <property type="match status" value="1"/>
</dbReference>
<dbReference type="FunFam" id="3.10.20.90:FF:000155">
    <property type="entry name" value="Ubiquitin-like protein SMT3"/>
    <property type="match status" value="1"/>
</dbReference>
<protein>
    <submittedName>
        <fullName evidence="3">Ubiquitin-like protein</fullName>
    </submittedName>
</protein>
<evidence type="ECO:0000313" key="3">
    <source>
        <dbReference type="EMBL" id="TVY48291.1"/>
    </source>
</evidence>
<dbReference type="InterPro" id="IPR000626">
    <property type="entry name" value="Ubiquitin-like_dom"/>
</dbReference>
<proteinExistence type="predicted"/>
<dbReference type="PANTHER" id="PTHR10562">
    <property type="entry name" value="SMALL UBIQUITIN-RELATED MODIFIER"/>
    <property type="match status" value="1"/>
</dbReference>
<evidence type="ECO:0000256" key="1">
    <source>
        <dbReference type="SAM" id="MobiDB-lite"/>
    </source>
</evidence>
<accession>A0A8H8S9Q4</accession>
<dbReference type="InterPro" id="IPR029071">
    <property type="entry name" value="Ubiquitin-like_domsf"/>
</dbReference>
<organism evidence="3 4">
    <name type="scientific">Lachnellula occidentalis</name>
    <dbReference type="NCBI Taxonomy" id="215460"/>
    <lineage>
        <taxon>Eukaryota</taxon>
        <taxon>Fungi</taxon>
        <taxon>Dikarya</taxon>
        <taxon>Ascomycota</taxon>
        <taxon>Pezizomycotina</taxon>
        <taxon>Leotiomycetes</taxon>
        <taxon>Helotiales</taxon>
        <taxon>Lachnaceae</taxon>
        <taxon>Lachnellula</taxon>
    </lineage>
</organism>
<sequence length="301" mass="32873">MSGSDDNGSPGAAEKPEGAGQSEHLNIKVTDNNNEVFFKIKRTTALKKLMDAFCERQGKAASSVRFLFDGSRVQPTDSPDTLDMQDGDTLEVHQEQIGVMIQNMQAQHSKGFSTIDLFFINTEIKMAEAKELNSSLTKLSLDPQPSKSSKSFKQSQQTLADSWEDEDEDEASGEDTDRPLSPQQSADYPNAPPPTPISPSHSRDSASAFTSPYAYGYSASDAKVERGGSMSGSSRPEKTDAVAKRMIAGALGVRAPKKTEEQRAYEKAGKEKEVKRRKQEKEAAAKAKEEAEKAKAAIWED</sequence>
<feature type="compositionally biased region" description="Basic and acidic residues" evidence="1">
    <location>
        <begin position="257"/>
        <end position="295"/>
    </location>
</feature>
<keyword evidence="4" id="KW-1185">Reference proteome</keyword>
<dbReference type="Proteomes" id="UP000443090">
    <property type="component" value="Unassembled WGS sequence"/>
</dbReference>